<accession>C0INW2</accession>
<evidence type="ECO:0000313" key="1">
    <source>
        <dbReference type="EMBL" id="ACN18091.1"/>
    </source>
</evidence>
<sequence>MNVTSQRLDAKLPIPEIRALPQTEITALMSQSVCCP</sequence>
<name>C0INW2_9BACT</name>
<dbReference type="AlphaFoldDB" id="C0INW2"/>
<proteinExistence type="predicted"/>
<reference evidence="1" key="1">
    <citation type="journal article" date="2009" name="ISME J.">
        <title>Functional metagenomics reveals diverse beta-lactamases in a remote Alaskan soil.</title>
        <authorList>
            <person name="Allen H.K."/>
            <person name="Moe L.A."/>
            <person name="Rodbumrer J."/>
            <person name="Gaarder A."/>
            <person name="Handelsman J."/>
        </authorList>
    </citation>
    <scope>NUCLEOTIDE SEQUENCE</scope>
</reference>
<protein>
    <submittedName>
        <fullName evidence="1">Uncharacterized protein</fullName>
    </submittedName>
</protein>
<dbReference type="EMBL" id="EU408358">
    <property type="protein sequence ID" value="ACN18091.1"/>
    <property type="molecule type" value="Genomic_DNA"/>
</dbReference>
<organism evidence="1">
    <name type="scientific">uncultured bacterium BLR5</name>
    <dbReference type="NCBI Taxonomy" id="506522"/>
    <lineage>
        <taxon>Bacteria</taxon>
        <taxon>environmental samples</taxon>
    </lineage>
</organism>
<gene>
    <name evidence="1" type="ORF">AKSOIL_0035</name>
</gene>